<feature type="transmembrane region" description="Helical" evidence="1">
    <location>
        <begin position="47"/>
        <end position="67"/>
    </location>
</feature>
<protein>
    <submittedName>
        <fullName evidence="2">Uncharacterized protein</fullName>
    </submittedName>
</protein>
<dbReference type="Proteomes" id="UP001152422">
    <property type="component" value="Unassembled WGS sequence"/>
</dbReference>
<comment type="caution">
    <text evidence="2">The sequence shown here is derived from an EMBL/GenBank/DDBJ whole genome shotgun (WGS) entry which is preliminary data.</text>
</comment>
<accession>A0A9X4QZN2</accession>
<evidence type="ECO:0000313" key="2">
    <source>
        <dbReference type="EMBL" id="MDG0846985.1"/>
    </source>
</evidence>
<sequence>MFKGKNILWLLLTIIAIAFILFLSFFASYSVFVALITLGYANVLNEWSAIVGMFVIQIIGVMTWYVIKLGIKFYQKKVGYIPRKQRKQKIK</sequence>
<name>A0A9X4QZN2_9STAP</name>
<keyword evidence="3" id="KW-1185">Reference proteome</keyword>
<organism evidence="2 3">
    <name type="scientific">Staphylococcus equorum</name>
    <dbReference type="NCBI Taxonomy" id="246432"/>
    <lineage>
        <taxon>Bacteria</taxon>
        <taxon>Bacillati</taxon>
        <taxon>Bacillota</taxon>
        <taxon>Bacilli</taxon>
        <taxon>Bacillales</taxon>
        <taxon>Staphylococcaceae</taxon>
        <taxon>Staphylococcus</taxon>
    </lineage>
</organism>
<evidence type="ECO:0000313" key="3">
    <source>
        <dbReference type="Proteomes" id="UP001152422"/>
    </source>
</evidence>
<evidence type="ECO:0000256" key="1">
    <source>
        <dbReference type="SAM" id="Phobius"/>
    </source>
</evidence>
<feature type="transmembrane region" description="Helical" evidence="1">
    <location>
        <begin position="7"/>
        <end position="35"/>
    </location>
</feature>
<keyword evidence="1" id="KW-1133">Transmembrane helix</keyword>
<reference evidence="2" key="1">
    <citation type="submission" date="2022-05" db="EMBL/GenBank/DDBJ databases">
        <title>Comparative genomics of Staphylococcus equorum isolates.</title>
        <authorList>
            <person name="Luelf R.H."/>
        </authorList>
    </citation>
    <scope>NUCLEOTIDE SEQUENCE</scope>
    <source>
        <strain evidence="2">TMW 2.2497</strain>
    </source>
</reference>
<dbReference type="RefSeq" id="WP_069818977.1">
    <property type="nucleotide sequence ID" value="NZ_JAMBPY010000008.1"/>
</dbReference>
<gene>
    <name evidence="2" type="ORF">M4L89_12180</name>
</gene>
<proteinExistence type="predicted"/>
<dbReference type="AlphaFoldDB" id="A0A9X4QZN2"/>
<dbReference type="EMBL" id="JAMBQA010000008">
    <property type="protein sequence ID" value="MDG0846985.1"/>
    <property type="molecule type" value="Genomic_DNA"/>
</dbReference>
<keyword evidence="1" id="KW-0812">Transmembrane</keyword>
<keyword evidence="1" id="KW-0472">Membrane</keyword>